<dbReference type="InterPro" id="IPR037171">
    <property type="entry name" value="NagB/RpiA_transferase-like"/>
</dbReference>
<organism evidence="2 3">
    <name type="scientific">Nocardia cerradoensis</name>
    <dbReference type="NCBI Taxonomy" id="85688"/>
    <lineage>
        <taxon>Bacteria</taxon>
        <taxon>Bacillati</taxon>
        <taxon>Actinomycetota</taxon>
        <taxon>Actinomycetes</taxon>
        <taxon>Mycobacteriales</taxon>
        <taxon>Nocardiaceae</taxon>
        <taxon>Nocardia</taxon>
    </lineage>
</organism>
<dbReference type="SUPFAM" id="SSF100950">
    <property type="entry name" value="NagB/RpiA/CoA transferase-like"/>
    <property type="match status" value="1"/>
</dbReference>
<evidence type="ECO:0000259" key="1">
    <source>
        <dbReference type="Pfam" id="PF02589"/>
    </source>
</evidence>
<dbReference type="RefSeq" id="WP_039778484.1">
    <property type="nucleotide sequence ID" value="NZ_JAAXOR010000001.1"/>
</dbReference>
<sequence>MSTRENMLRRIRAATADAPDVAIERHYHRHGNTDTGALVALLTERLRDYSADVHTATDDAVAALLRTLTDGVSCVVPAGFPVPWTPPGAVVDDPPLPTEALDAIPAVLTLCSAACAQTGTIALDGGPGHGRRALTLVPDHHICLVRVEDVVDGVPELLARLSPGRPATLISGPSATSDIELRRVSGVHGPRSLTVVLLDNHGTTLEPKQR</sequence>
<name>A0A231GU08_9NOCA</name>
<evidence type="ECO:0000313" key="2">
    <source>
        <dbReference type="EMBL" id="OXR40107.1"/>
    </source>
</evidence>
<reference evidence="2 3" key="1">
    <citation type="submission" date="2017-07" db="EMBL/GenBank/DDBJ databases">
        <title>First draft Genome Sequence of Nocardia cerradoensis isolated from human infection.</title>
        <authorList>
            <person name="Carrasco G."/>
        </authorList>
    </citation>
    <scope>NUCLEOTIDE SEQUENCE [LARGE SCALE GENOMIC DNA]</scope>
    <source>
        <strain evidence="2 3">CNM20130759</strain>
    </source>
</reference>
<dbReference type="PANTHER" id="PTHR43682">
    <property type="entry name" value="LACTATE UTILIZATION PROTEIN C"/>
    <property type="match status" value="1"/>
</dbReference>
<protein>
    <submittedName>
        <fullName evidence="2">Lactate utilization protein C</fullName>
    </submittedName>
</protein>
<dbReference type="Gene3D" id="3.40.50.10420">
    <property type="entry name" value="NagB/RpiA/CoA transferase-like"/>
    <property type="match status" value="1"/>
</dbReference>
<dbReference type="EMBL" id="NGAF01000041">
    <property type="protein sequence ID" value="OXR40107.1"/>
    <property type="molecule type" value="Genomic_DNA"/>
</dbReference>
<dbReference type="Proteomes" id="UP000215506">
    <property type="component" value="Unassembled WGS sequence"/>
</dbReference>
<gene>
    <name evidence="2" type="primary">lutC_3</name>
    <name evidence="2" type="ORF">B7C42_07815</name>
</gene>
<dbReference type="InterPro" id="IPR024185">
    <property type="entry name" value="FTHF_cligase-like_sf"/>
</dbReference>
<keyword evidence="3" id="KW-1185">Reference proteome</keyword>
<dbReference type="Pfam" id="PF02589">
    <property type="entry name" value="LUD_dom"/>
    <property type="match status" value="1"/>
</dbReference>
<evidence type="ECO:0000313" key="3">
    <source>
        <dbReference type="Proteomes" id="UP000215506"/>
    </source>
</evidence>
<dbReference type="AlphaFoldDB" id="A0A231GU08"/>
<feature type="domain" description="LUD" evidence="1">
    <location>
        <begin position="104"/>
        <end position="198"/>
    </location>
</feature>
<proteinExistence type="predicted"/>
<comment type="caution">
    <text evidence="2">The sequence shown here is derived from an EMBL/GenBank/DDBJ whole genome shotgun (WGS) entry which is preliminary data.</text>
</comment>
<dbReference type="InterPro" id="IPR003741">
    <property type="entry name" value="LUD_dom"/>
</dbReference>
<accession>A0A231GU08</accession>
<dbReference type="PANTHER" id="PTHR43682:SF1">
    <property type="entry name" value="LACTATE UTILIZATION PROTEIN C"/>
    <property type="match status" value="1"/>
</dbReference>